<feature type="compositionally biased region" description="Polar residues" evidence="6">
    <location>
        <begin position="927"/>
        <end position="936"/>
    </location>
</feature>
<name>A0A7I8IKR7_SPIIN</name>
<dbReference type="PANTHER" id="PTHR46567:SF1">
    <property type="entry name" value="MEDIATOR OF RNA POLYMERASE II TRANSCRIPTION SUBUNIT 12"/>
    <property type="match status" value="1"/>
</dbReference>
<reference evidence="8 9" key="1">
    <citation type="submission" date="2019-12" db="EMBL/GenBank/DDBJ databases">
        <authorList>
            <person name="Scholz U."/>
            <person name="Mascher M."/>
            <person name="Fiebig A."/>
        </authorList>
    </citation>
    <scope>NUCLEOTIDE SEQUENCE</scope>
</reference>
<evidence type="ECO:0000256" key="1">
    <source>
        <dbReference type="ARBA" id="ARBA00004123"/>
    </source>
</evidence>
<evidence type="ECO:0000256" key="6">
    <source>
        <dbReference type="SAM" id="MobiDB-lite"/>
    </source>
</evidence>
<feature type="compositionally biased region" description="Polar residues" evidence="6">
    <location>
        <begin position="2140"/>
        <end position="2161"/>
    </location>
</feature>
<dbReference type="GO" id="GO:0016592">
    <property type="term" value="C:mediator complex"/>
    <property type="evidence" value="ECO:0007669"/>
    <property type="project" value="InterPro"/>
</dbReference>
<evidence type="ECO:0000259" key="7">
    <source>
        <dbReference type="SMART" id="SM01281"/>
    </source>
</evidence>
<feature type="compositionally biased region" description="Basic and acidic residues" evidence="6">
    <location>
        <begin position="905"/>
        <end position="920"/>
    </location>
</feature>
<feature type="compositionally biased region" description="Low complexity" evidence="6">
    <location>
        <begin position="2197"/>
        <end position="2209"/>
    </location>
</feature>
<dbReference type="EMBL" id="CACRZD030000004">
    <property type="protein sequence ID" value="CAA6658470.1"/>
    <property type="molecule type" value="Genomic_DNA"/>
</dbReference>
<sequence length="2248" mass="249142">MASRIHIVFILVAQIYFYFLKVKRRHSFCGRQISVSSLSTFSPSLLPLSRVSQFYSRALAQSCREARFSVSGRRSVGGCAASKSRSRSPMVIGFAVVDARIGVVRPLQLAPYKLKCEKEPLSGRIGPPDFHPQTPNCPEETLTREYLQTGYKDTVEGIEEAREITLSQVGNISKSVVQKCKEALKKRLKAINESRAQKRKAGQVYGVPLSGQLLTKPGIYPEQRPYGEESRKKWIEGLSQPHKRLRSLADHVPHGFKRNALLDVLIRHNVPLLRATWFVKVNILNQNKSDKTHSNRTEQWTKIVIENLKCLLDDFLSKDGAFSAAQSREQSSQTLLSGLPQNRSEAISLLSDGEESLAQYNWWYMVRMLQWHFAEGLLYAAPIIEWVFTQLQEKDSLEALELLLPVVVNVIEKVALSQHYVGSFFDIAVRAIKALNSGGTDLPSNARKTYLSSALCEMLRYLMLSVPDTFVSIDAFPLPTCIVPDIFDSRNSFLKIPEGSDRVHYDSRDAYHRYLSFGHVVSSLRQRVANLSKVAIPNLEGHGVAKVIEALDKSLLLGDVKGAHSCLFEELSDVIIEERWIGEVSPCLWSSLKWIGTVSMPTICAVFFICEWATCDYRDFRTALPRDVKFTGRKDLSQVYFAVSLLKLRMQDMYKQSLQKQSGLMTSNGTKADLSDVIQSPGPLHDIIVCWLDQHDIGKGEGFKSLQIFIVELINCGIFYPHAYVRQLIVSGIMDGDESTFKQNRQRNHYRILKQLPGSYLLDVLKEAKVDVSVLHEAVYIYTNERRLLLQGFPHSNSYPLKSGNDCASSFSSEKIKNHLPGTKDGDSPSVLEFCKNDTIASTSLYTKLTKAKDPVAELKNAVMALLHIPSSSSNDTQNDELRWKRSIASLSNKVDGVDGMPSSEECRRAKMQKLSDEKGSPLPGFSSHSKGSKSIETSKVEATHKSTKHASRGRRKTQSLAQLAAARIEGSQGASTSHVCESKVSCASHKSVSDGDMSRPSEGMRTSHLRDIGKALKQLRLLEKKSVIIWLLTLIKLLIEGNEKSSVKPNNGSGPFSPPIDERTAVRWKLGEDEFSSVLYLFDISCDWLSSVKFLLWLLPRVLGVSFSSIHAGRNMIIPPKNKDNQVIDIGEVFFLSALQRYENVLVAAELLPEALTAAMQRAASVITSNGRSSCPTAFTYVRKLLKRYGEVPSVAVWEKNFRTTCDPRVLAELEAGRSSDVDIGYSLGLPSGLEDLDEYVRQKMSGNGRISRTGLGMKEILQRHIDEALLFSYGRESKNFAANNSKSANLEKWDDDSYVAQQIVSGLLDCIRQNGGAAPEGDPFLVSSAVSAIVSNVGPAIVNCNYQNLSLPEGALSCVQRIVRIHISCLCLLKEALGDRVGRIFDVTIAAESSSIVSGALSAGKFPRSQFQPSPETHDVSPNNSSDVLNAKVFGGRAVKAAAAVSALVIGALIHGVSSLERMITVFRLKEGLDVQQFIKSSRSSSNGMSRSNKAFRLDHSVETYIIGESYILCFSRMQRMVPLTLTFPPAYSIFALVVWRPYILGNNVATREEIQLFQCLTLAIDDAIRHHPFRDLCFRDTRVLYDLLASDSGDSEFAAMFDFHGQDKHFKTRAFVPLRARLFLNAMIDCRLPPFTVMRDDGTWVSGHADQRSFDSETKLLDELVHVLDTLQPAKFHWQWVMVRLLLNEQALIEKIETLGMPLAEAIRSLYPNTENSTPSENESSFTEIVLTRLLVRPDAASLYSDVLRMLGRSLEDKLLLLVKWFLGGNDILLGRKSIRQRLVNFALPKGVSTKVQFCKPWGWSNPVIDTSPNKADKRKVEMSTLEEGEVVDEVMDIRRQGRLNSCQTSDAGSLNSSQQFITEKALAELVLPCIDRSSSDARDTFASELIKQMCLLDQHINSLVYSVKQGSSIQSGVENSSGKSSNRKGIQGGSPGMGRRPSGNMDSAPPSSSALRASMWLRLQFILRSVPIIYTDRDPTVRTMRHTLASVLLHMLGTRVVYEDADIAFSPATRMAKRQAELTTEPILVTSVDCSGDSLFDMFLYVFHGLLSGCKPSWLKLNSSSKSLTKPARDFSVVDRDFAEKLQAELDHMHLPLNIRKRIQAAMPVLPSSPPLSVSCHPPTLSSTLLAAFQASTSATPPGSQSTNPSTVSQRAPSSSSSGRLPISATSRNKPLPAQEPDSEIDPWTLLEDGTGSSSTSANGADTGGTGGDPSNLKACSWLKGAVRVRRTDLTYIGIRDDDN</sequence>
<dbReference type="Pfam" id="PF09497">
    <property type="entry name" value="Med12"/>
    <property type="match status" value="1"/>
</dbReference>
<gene>
    <name evidence="8" type="ORF">SI7747_04004915</name>
</gene>
<comment type="subcellular location">
    <subcellularLocation>
        <location evidence="1">Nucleus</location>
    </subcellularLocation>
</comment>
<protein>
    <recommendedName>
        <fullName evidence="7">Mediator complex subunit Med12 domain-containing protein</fullName>
    </recommendedName>
</protein>
<keyword evidence="9" id="KW-1185">Reference proteome</keyword>
<dbReference type="GO" id="GO:0006357">
    <property type="term" value="P:regulation of transcription by RNA polymerase II"/>
    <property type="evidence" value="ECO:0007669"/>
    <property type="project" value="InterPro"/>
</dbReference>
<accession>A0A7I8IKR7</accession>
<dbReference type="PANTHER" id="PTHR46567">
    <property type="entry name" value="MEDIATOR OF RNA POLYMERASE II TRANSCRIPTION SUBUNIT 12"/>
    <property type="match status" value="1"/>
</dbReference>
<evidence type="ECO:0000313" key="8">
    <source>
        <dbReference type="EMBL" id="CAA2618748.1"/>
    </source>
</evidence>
<dbReference type="EMBL" id="LR743591">
    <property type="protein sequence ID" value="CAA2618748.1"/>
    <property type="molecule type" value="Genomic_DNA"/>
</dbReference>
<keyword evidence="3" id="KW-0805">Transcription regulation</keyword>
<evidence type="ECO:0000256" key="3">
    <source>
        <dbReference type="ARBA" id="ARBA00023015"/>
    </source>
</evidence>
<dbReference type="GO" id="GO:0003712">
    <property type="term" value="F:transcription coregulator activity"/>
    <property type="evidence" value="ECO:0007669"/>
    <property type="project" value="InterPro"/>
</dbReference>
<dbReference type="InterPro" id="IPR019035">
    <property type="entry name" value="Mediator_Med12"/>
</dbReference>
<feature type="domain" description="Mediator complex subunit Med12" evidence="7">
    <location>
        <begin position="218"/>
        <end position="280"/>
    </location>
</feature>
<keyword evidence="5" id="KW-0539">Nucleus</keyword>
<evidence type="ECO:0000256" key="5">
    <source>
        <dbReference type="ARBA" id="ARBA00023242"/>
    </source>
</evidence>
<feature type="region of interest" description="Disordered" evidence="6">
    <location>
        <begin position="895"/>
        <end position="962"/>
    </location>
</feature>
<evidence type="ECO:0000256" key="2">
    <source>
        <dbReference type="ARBA" id="ARBA00010289"/>
    </source>
</evidence>
<organism evidence="8">
    <name type="scientific">Spirodela intermedia</name>
    <name type="common">Intermediate duckweed</name>
    <dbReference type="NCBI Taxonomy" id="51605"/>
    <lineage>
        <taxon>Eukaryota</taxon>
        <taxon>Viridiplantae</taxon>
        <taxon>Streptophyta</taxon>
        <taxon>Embryophyta</taxon>
        <taxon>Tracheophyta</taxon>
        <taxon>Spermatophyta</taxon>
        <taxon>Magnoliopsida</taxon>
        <taxon>Liliopsida</taxon>
        <taxon>Araceae</taxon>
        <taxon>Lemnoideae</taxon>
        <taxon>Spirodela</taxon>
    </lineage>
</organism>
<dbReference type="Proteomes" id="UP001189122">
    <property type="component" value="Unassembled WGS sequence"/>
</dbReference>
<keyword evidence="4" id="KW-0804">Transcription</keyword>
<evidence type="ECO:0000313" key="9">
    <source>
        <dbReference type="Proteomes" id="UP001189122"/>
    </source>
</evidence>
<feature type="compositionally biased region" description="Polar residues" evidence="6">
    <location>
        <begin position="1918"/>
        <end position="1932"/>
    </location>
</feature>
<comment type="similarity">
    <text evidence="2">Belongs to the Mediator complex subunit 12 family.</text>
</comment>
<feature type="region of interest" description="Disordered" evidence="6">
    <location>
        <begin position="2140"/>
        <end position="2222"/>
    </location>
</feature>
<dbReference type="SMART" id="SM01281">
    <property type="entry name" value="Med12"/>
    <property type="match status" value="1"/>
</dbReference>
<feature type="compositionally biased region" description="Low complexity" evidence="6">
    <location>
        <begin position="1941"/>
        <end position="1955"/>
    </location>
</feature>
<feature type="region of interest" description="Disordered" evidence="6">
    <location>
        <begin position="1918"/>
        <end position="1955"/>
    </location>
</feature>
<feature type="compositionally biased region" description="Basic residues" evidence="6">
    <location>
        <begin position="946"/>
        <end position="958"/>
    </location>
</feature>
<proteinExistence type="inferred from homology"/>
<evidence type="ECO:0000256" key="4">
    <source>
        <dbReference type="ARBA" id="ARBA00023163"/>
    </source>
</evidence>